<evidence type="ECO:0000259" key="2">
    <source>
        <dbReference type="PROSITE" id="PS50035"/>
    </source>
</evidence>
<feature type="domain" description="PLD phosphodiesterase" evidence="2">
    <location>
        <begin position="184"/>
        <end position="216"/>
    </location>
</feature>
<dbReference type="Proteomes" id="UP000029224">
    <property type="component" value="Unassembled WGS sequence"/>
</dbReference>
<proteinExistence type="predicted"/>
<dbReference type="InterPro" id="IPR001736">
    <property type="entry name" value="PLipase_D/transphosphatidylase"/>
</dbReference>
<feature type="signal peptide" evidence="1">
    <location>
        <begin position="1"/>
        <end position="21"/>
    </location>
</feature>
<comment type="caution">
    <text evidence="3">The sequence shown here is derived from an EMBL/GenBank/DDBJ whole genome shotgun (WGS) entry which is preliminary data.</text>
</comment>
<protein>
    <submittedName>
        <fullName evidence="3">Cardiolipin synthetase</fullName>
    </submittedName>
</protein>
<dbReference type="CDD" id="cd09111">
    <property type="entry name" value="PLDc_ymdC_like_1"/>
    <property type="match status" value="1"/>
</dbReference>
<organism evidence="3 4">
    <name type="scientific">Vibrio maritimus</name>
    <dbReference type="NCBI Taxonomy" id="990268"/>
    <lineage>
        <taxon>Bacteria</taxon>
        <taxon>Pseudomonadati</taxon>
        <taxon>Pseudomonadota</taxon>
        <taxon>Gammaproteobacteria</taxon>
        <taxon>Vibrionales</taxon>
        <taxon>Vibrionaceae</taxon>
        <taxon>Vibrio</taxon>
    </lineage>
</organism>
<dbReference type="InterPro" id="IPR025202">
    <property type="entry name" value="PLD-like_dom"/>
</dbReference>
<keyword evidence="4" id="KW-1185">Reference proteome</keyword>
<sequence>MWKGISVLASLVLLGGCASNAHPPVTSNDGWTSELMESRRWREADELDKDYLKLASETLLPVQKANVKVIGTEQQDAIKSLAAKIYLIENAKHTIDMTYYIFADDLAGKATLGALCRAVERGVDIRIMVDSLGSYSPNNGNLKGLMQCEENAGYVKDRQGEATTQKARVQAVVFNALTDGESRWNRRSHDKLFIVDGFYNELAYLITGGRNMSLHYYGIDSDGEKDFSAFRDIEILLRPKLDSTPEQSPTQLSEYYFTVLFTKPGNKKLDTWASYNRDRGLLLSALDKLKANSEFSEAYADIHRYVNQGYRVTDTKFAHELDNLNAEDVVSRYSTNKSANANSISGILAKTAYSNSNLKTIRVVSPYLFLQSDLLKDEGVLAEDLNTTLTWLDQDPERKIEIITNSVLTSDNFFTQAVIDMHTVPSMIMTDDALKQQWLDDDLEKNELNRAYLNSEAWKKAINHPRIKFYQLGKPDSVLLGGDQFYGKLHAKFLIIDDNAFVGTTNLDFRSLLYNNEVGFFLSGEEIITDLNQQFELLKEDSLLWGSEEWISMRNKLREAGGTKGRTSESQREIYNLLESTGLKYQF</sequence>
<dbReference type="GO" id="GO:0032049">
    <property type="term" value="P:cardiolipin biosynthetic process"/>
    <property type="evidence" value="ECO:0007669"/>
    <property type="project" value="UniProtKB-ARBA"/>
</dbReference>
<dbReference type="PANTHER" id="PTHR21248:SF12">
    <property type="entry name" value="CARDIOLIPIN SYNTHASE C"/>
    <property type="match status" value="1"/>
</dbReference>
<dbReference type="EMBL" id="BBMT01000011">
    <property type="protein sequence ID" value="GAL36563.1"/>
    <property type="molecule type" value="Genomic_DNA"/>
</dbReference>
<feature type="chain" id="PRO_5001864366" evidence="1">
    <location>
        <begin position="22"/>
        <end position="587"/>
    </location>
</feature>
<dbReference type="GO" id="GO:0030572">
    <property type="term" value="F:phosphatidyltransferase activity"/>
    <property type="evidence" value="ECO:0007669"/>
    <property type="project" value="UniProtKB-ARBA"/>
</dbReference>
<evidence type="ECO:0000313" key="3">
    <source>
        <dbReference type="EMBL" id="GAL36563.1"/>
    </source>
</evidence>
<dbReference type="PROSITE" id="PS51257">
    <property type="entry name" value="PROKAR_LIPOPROTEIN"/>
    <property type="match status" value="1"/>
</dbReference>
<evidence type="ECO:0000313" key="4">
    <source>
        <dbReference type="Proteomes" id="UP000029224"/>
    </source>
</evidence>
<evidence type="ECO:0000256" key="1">
    <source>
        <dbReference type="SAM" id="SignalP"/>
    </source>
</evidence>
<gene>
    <name evidence="3" type="ORF">JCM19240_2632</name>
</gene>
<accession>A0A090TBC7</accession>
<dbReference type="PANTHER" id="PTHR21248">
    <property type="entry name" value="CARDIOLIPIN SYNTHASE"/>
    <property type="match status" value="1"/>
</dbReference>
<reference evidence="3 4" key="2">
    <citation type="submission" date="2014-09" db="EMBL/GenBank/DDBJ databases">
        <authorList>
            <consortium name="NBRP consortium"/>
            <person name="Sawabe T."/>
            <person name="Meirelles P."/>
            <person name="Nakanishi M."/>
            <person name="Sayaka M."/>
            <person name="Hattori M."/>
            <person name="Ohkuma M."/>
        </authorList>
    </citation>
    <scope>NUCLEOTIDE SEQUENCE [LARGE SCALE GENOMIC DNA]</scope>
    <source>
        <strain evidence="3 4">JCM 19240</strain>
    </source>
</reference>
<reference evidence="3 4" key="1">
    <citation type="submission" date="2014-09" db="EMBL/GenBank/DDBJ databases">
        <title>Vibrio maritimus JCM 19240. (C210) whole genome shotgun sequence.</title>
        <authorList>
            <person name="Sawabe T."/>
            <person name="Meirelles P."/>
            <person name="Nakanishi M."/>
            <person name="Sayaka M."/>
            <person name="Hattori M."/>
            <person name="Ohkuma M."/>
        </authorList>
    </citation>
    <scope>NUCLEOTIDE SEQUENCE [LARGE SCALE GENOMIC DNA]</scope>
    <source>
        <strain evidence="3 4">JCM 19240</strain>
    </source>
</reference>
<dbReference type="SUPFAM" id="SSF56024">
    <property type="entry name" value="Phospholipase D/nuclease"/>
    <property type="match status" value="2"/>
</dbReference>
<dbReference type="OrthoDB" id="9814092at2"/>
<dbReference type="AlphaFoldDB" id="A0A090TBC7"/>
<dbReference type="Gene3D" id="3.30.870.10">
    <property type="entry name" value="Endonuclease Chain A"/>
    <property type="match status" value="2"/>
</dbReference>
<feature type="domain" description="PLD phosphodiesterase" evidence="2">
    <location>
        <begin position="485"/>
        <end position="511"/>
    </location>
</feature>
<name>A0A090TBC7_9VIBR</name>
<keyword evidence="1" id="KW-0732">Signal</keyword>
<dbReference type="Pfam" id="PF13091">
    <property type="entry name" value="PLDc_2"/>
    <property type="match status" value="2"/>
</dbReference>
<dbReference type="PROSITE" id="PS50035">
    <property type="entry name" value="PLD"/>
    <property type="match status" value="2"/>
</dbReference>
<dbReference type="SMART" id="SM00155">
    <property type="entry name" value="PLDc"/>
    <property type="match status" value="2"/>
</dbReference>